<reference evidence="1" key="1">
    <citation type="submission" date="2019-03" db="EMBL/GenBank/DDBJ databases">
        <title>WGS assembly of Setaria viridis.</title>
        <authorList>
            <person name="Huang P."/>
            <person name="Jenkins J."/>
            <person name="Grimwood J."/>
            <person name="Barry K."/>
            <person name="Healey A."/>
            <person name="Mamidi S."/>
            <person name="Sreedasyam A."/>
            <person name="Shu S."/>
            <person name="Feldman M."/>
            <person name="Wu J."/>
            <person name="Yu Y."/>
            <person name="Chen C."/>
            <person name="Johnson J."/>
            <person name="Rokhsar D."/>
            <person name="Baxter I."/>
            <person name="Schmutz J."/>
            <person name="Brutnell T."/>
            <person name="Kellogg E."/>
        </authorList>
    </citation>
    <scope>NUCLEOTIDE SEQUENCE [LARGE SCALE GENOMIC DNA]</scope>
</reference>
<name>A0A4U6U4U8_SETVI</name>
<dbReference type="AlphaFoldDB" id="A0A4U6U4U8"/>
<proteinExistence type="predicted"/>
<dbReference type="EMBL" id="CM016557">
    <property type="protein sequence ID" value="TKW09375.1"/>
    <property type="molecule type" value="Genomic_DNA"/>
</dbReference>
<keyword evidence="2" id="KW-1185">Reference proteome</keyword>
<dbReference type="Proteomes" id="UP000298652">
    <property type="component" value="Chromosome 6"/>
</dbReference>
<accession>A0A4U6U4U8</accession>
<sequence>MSGTAVAAPPEKTSPMATKTRKLTLHGWCLRQELPCPQPVRPV</sequence>
<gene>
    <name evidence="1" type="ORF">SEVIR_6G090500v2</name>
</gene>
<organism evidence="1 2">
    <name type="scientific">Setaria viridis</name>
    <name type="common">Green bristlegrass</name>
    <name type="synonym">Setaria italica subsp. viridis</name>
    <dbReference type="NCBI Taxonomy" id="4556"/>
    <lineage>
        <taxon>Eukaryota</taxon>
        <taxon>Viridiplantae</taxon>
        <taxon>Streptophyta</taxon>
        <taxon>Embryophyta</taxon>
        <taxon>Tracheophyta</taxon>
        <taxon>Spermatophyta</taxon>
        <taxon>Magnoliopsida</taxon>
        <taxon>Liliopsida</taxon>
        <taxon>Poales</taxon>
        <taxon>Poaceae</taxon>
        <taxon>PACMAD clade</taxon>
        <taxon>Panicoideae</taxon>
        <taxon>Panicodae</taxon>
        <taxon>Paniceae</taxon>
        <taxon>Cenchrinae</taxon>
        <taxon>Setaria</taxon>
    </lineage>
</organism>
<dbReference type="Gramene" id="TKW09375">
    <property type="protein sequence ID" value="TKW09375"/>
    <property type="gene ID" value="SEVIR_6G090500v2"/>
</dbReference>
<evidence type="ECO:0000313" key="1">
    <source>
        <dbReference type="EMBL" id="TKW09375.1"/>
    </source>
</evidence>
<evidence type="ECO:0000313" key="2">
    <source>
        <dbReference type="Proteomes" id="UP000298652"/>
    </source>
</evidence>
<protein>
    <submittedName>
        <fullName evidence="1">Uncharacterized protein</fullName>
    </submittedName>
</protein>